<dbReference type="SUPFAM" id="SSF56436">
    <property type="entry name" value="C-type lectin-like"/>
    <property type="match status" value="1"/>
</dbReference>
<keyword evidence="3" id="KW-1185">Reference proteome</keyword>
<dbReference type="EMBL" id="CACVKT020009064">
    <property type="protein sequence ID" value="CAC5419987.1"/>
    <property type="molecule type" value="Genomic_DNA"/>
</dbReference>
<dbReference type="Proteomes" id="UP000507470">
    <property type="component" value="Unassembled WGS sequence"/>
</dbReference>
<dbReference type="OrthoDB" id="6148145at2759"/>
<dbReference type="InterPro" id="IPR050111">
    <property type="entry name" value="C-type_lectin/snaclec_domain"/>
</dbReference>
<evidence type="ECO:0000313" key="3">
    <source>
        <dbReference type="Proteomes" id="UP000507470"/>
    </source>
</evidence>
<dbReference type="PROSITE" id="PS50041">
    <property type="entry name" value="C_TYPE_LECTIN_2"/>
    <property type="match status" value="1"/>
</dbReference>
<evidence type="ECO:0000313" key="2">
    <source>
        <dbReference type="EMBL" id="CAC5419987.1"/>
    </source>
</evidence>
<dbReference type="PANTHER" id="PTHR22803">
    <property type="entry name" value="MANNOSE, PHOSPHOLIPASE, LECTIN RECEPTOR RELATED"/>
    <property type="match status" value="1"/>
</dbReference>
<dbReference type="InterPro" id="IPR001304">
    <property type="entry name" value="C-type_lectin-like"/>
</dbReference>
<protein>
    <recommendedName>
        <fullName evidence="1">C-type lectin domain-containing protein</fullName>
    </recommendedName>
</protein>
<gene>
    <name evidence="2" type="ORF">MCOR_52260</name>
</gene>
<feature type="domain" description="C-type lectin" evidence="1">
    <location>
        <begin position="62"/>
        <end position="174"/>
    </location>
</feature>
<dbReference type="InterPro" id="IPR016186">
    <property type="entry name" value="C-type_lectin-like/link_sf"/>
</dbReference>
<organism evidence="2 3">
    <name type="scientific">Mytilus coruscus</name>
    <name type="common">Sea mussel</name>
    <dbReference type="NCBI Taxonomy" id="42192"/>
    <lineage>
        <taxon>Eukaryota</taxon>
        <taxon>Metazoa</taxon>
        <taxon>Spiralia</taxon>
        <taxon>Lophotrochozoa</taxon>
        <taxon>Mollusca</taxon>
        <taxon>Bivalvia</taxon>
        <taxon>Autobranchia</taxon>
        <taxon>Pteriomorphia</taxon>
        <taxon>Mytilida</taxon>
        <taxon>Mytiloidea</taxon>
        <taxon>Mytilidae</taxon>
        <taxon>Mytilinae</taxon>
        <taxon>Mytilus</taxon>
    </lineage>
</organism>
<reference evidence="2 3" key="1">
    <citation type="submission" date="2020-06" db="EMBL/GenBank/DDBJ databases">
        <authorList>
            <person name="Li R."/>
            <person name="Bekaert M."/>
        </authorList>
    </citation>
    <scope>NUCLEOTIDE SEQUENCE [LARGE SCALE GENOMIC DNA]</scope>
    <source>
        <strain evidence="3">wild</strain>
    </source>
</reference>
<evidence type="ECO:0000259" key="1">
    <source>
        <dbReference type="PROSITE" id="PS50041"/>
    </source>
</evidence>
<dbReference type="Pfam" id="PF00059">
    <property type="entry name" value="Lectin_C"/>
    <property type="match status" value="1"/>
</dbReference>
<accession>A0A6J8EI63</accession>
<dbReference type="SMART" id="SM00034">
    <property type="entry name" value="CLECT"/>
    <property type="match status" value="1"/>
</dbReference>
<sequence>MCALTILSTTLSIIAIAKKGETVHVFRDKLIQQSVKLNQQTVTDFGVTEVSISKCNAGWFHRSSACYFVSRSKLDWFGAAISCREHGARLLEMKTALVEKHLENSSVNPNEAYWLGARNDVIEGRWVWSSGAIMNFTKWNHGEPNGGEKENCLILENNGWTDHKCNEKRYFICQHDIYSVQFP</sequence>
<dbReference type="CDD" id="cd00037">
    <property type="entry name" value="CLECT"/>
    <property type="match status" value="1"/>
</dbReference>
<dbReference type="AlphaFoldDB" id="A0A6J8EI63"/>
<name>A0A6J8EI63_MYTCO</name>
<dbReference type="Gene3D" id="3.10.100.10">
    <property type="entry name" value="Mannose-Binding Protein A, subunit A"/>
    <property type="match status" value="1"/>
</dbReference>
<proteinExistence type="predicted"/>
<dbReference type="InterPro" id="IPR016187">
    <property type="entry name" value="CTDL_fold"/>
</dbReference>